<organism evidence="2 3">
    <name type="scientific">Flavobacterium difficile</name>
    <dbReference type="NCBI Taxonomy" id="2709659"/>
    <lineage>
        <taxon>Bacteria</taxon>
        <taxon>Pseudomonadati</taxon>
        <taxon>Bacteroidota</taxon>
        <taxon>Flavobacteriia</taxon>
        <taxon>Flavobacteriales</taxon>
        <taxon>Flavobacteriaceae</taxon>
        <taxon>Flavobacterium</taxon>
    </lineage>
</organism>
<protein>
    <submittedName>
        <fullName evidence="2">Glutamate dehydrogenase</fullName>
    </submittedName>
</protein>
<proteinExistence type="predicted"/>
<evidence type="ECO:0000313" key="2">
    <source>
        <dbReference type="EMBL" id="NHM02328.1"/>
    </source>
</evidence>
<gene>
    <name evidence="2" type="ORF">G4D72_09435</name>
</gene>
<evidence type="ECO:0000256" key="1">
    <source>
        <dbReference type="SAM" id="SignalP"/>
    </source>
</evidence>
<dbReference type="Proteomes" id="UP000800984">
    <property type="component" value="Unassembled WGS sequence"/>
</dbReference>
<dbReference type="NCBIfam" id="NF047659">
    <property type="entry name" value="THC0290_0291_fam"/>
    <property type="match status" value="1"/>
</dbReference>
<feature type="signal peptide" evidence="1">
    <location>
        <begin position="1"/>
        <end position="21"/>
    </location>
</feature>
<accession>A0ABX0I566</accession>
<reference evidence="2 3" key="1">
    <citation type="submission" date="2020-02" db="EMBL/GenBank/DDBJ databases">
        <authorList>
            <person name="Chen W.-M."/>
        </authorList>
    </citation>
    <scope>NUCLEOTIDE SEQUENCE [LARGE SCALE GENOMIC DNA]</scope>
    <source>
        <strain evidence="2 3">KDG-16</strain>
    </source>
</reference>
<dbReference type="RefSeq" id="WP_166077436.1">
    <property type="nucleotide sequence ID" value="NZ_JAAJBT010000005.1"/>
</dbReference>
<feature type="chain" id="PRO_5047111060" evidence="1">
    <location>
        <begin position="22"/>
        <end position="262"/>
    </location>
</feature>
<keyword evidence="1" id="KW-0732">Signal</keyword>
<sequence>MSKKIIYSLILALGISNLSSAQFGFSHEVGAFVGPVAFQSDFGERRDLSTNAGNTGFGVGIVHYMNFSYRAECNCYTPETYFNDHFKLRTELSYTKTKLDHFGEWAEKQTDGGRQLRAMDGEAKVTDIGMQLEYFPWSIRQFTATDGAWAPFVGLGAHYNFYKPNVYTTTGNGVVSSLTMPWFPKYYDGGVNNEGGSTWSIVSSVGSRYKLTELSDLFVELRWQYYFSNWVDGVNPDQARFPENKVNDWNVWLNFGYIYYLD</sequence>
<comment type="caution">
    <text evidence="2">The sequence shown here is derived from an EMBL/GenBank/DDBJ whole genome shotgun (WGS) entry which is preliminary data.</text>
</comment>
<dbReference type="Gene3D" id="2.40.160.20">
    <property type="match status" value="1"/>
</dbReference>
<name>A0ABX0I566_9FLAO</name>
<evidence type="ECO:0000313" key="3">
    <source>
        <dbReference type="Proteomes" id="UP000800984"/>
    </source>
</evidence>
<dbReference type="EMBL" id="JAAJBT010000005">
    <property type="protein sequence ID" value="NHM02328.1"/>
    <property type="molecule type" value="Genomic_DNA"/>
</dbReference>
<keyword evidence="3" id="KW-1185">Reference proteome</keyword>